<keyword evidence="1 2" id="KW-0175">Coiled coil</keyword>
<dbReference type="SUPFAM" id="SSF101447">
    <property type="entry name" value="Formin homology 2 domain (FH2 domain)"/>
    <property type="match status" value="1"/>
</dbReference>
<feature type="region of interest" description="Disordered" evidence="3">
    <location>
        <begin position="1"/>
        <end position="71"/>
    </location>
</feature>
<dbReference type="InterPro" id="IPR040265">
    <property type="entry name" value="CHUP1/IPGA1-like"/>
</dbReference>
<evidence type="ECO:0000313" key="5">
    <source>
        <dbReference type="Proteomes" id="UP000250235"/>
    </source>
</evidence>
<dbReference type="EMBL" id="KV003152">
    <property type="protein sequence ID" value="KZV37134.1"/>
    <property type="molecule type" value="Genomic_DNA"/>
</dbReference>
<keyword evidence="5" id="KW-1185">Reference proteome</keyword>
<dbReference type="OrthoDB" id="2020598at2759"/>
<name>A0A2Z7BRX3_9LAMI</name>
<dbReference type="PANTHER" id="PTHR31342">
    <property type="entry name" value="PROTEIN CHUP1, CHLOROPLASTIC"/>
    <property type="match status" value="1"/>
</dbReference>
<feature type="coiled-coil region" evidence="2">
    <location>
        <begin position="235"/>
        <end position="262"/>
    </location>
</feature>
<dbReference type="Proteomes" id="UP000250235">
    <property type="component" value="Unassembled WGS sequence"/>
</dbReference>
<proteinExistence type="predicted"/>
<gene>
    <name evidence="4" type="ORF">F511_15054</name>
</gene>
<feature type="compositionally biased region" description="Polar residues" evidence="3">
    <location>
        <begin position="1"/>
        <end position="15"/>
    </location>
</feature>
<reference evidence="4 5" key="1">
    <citation type="journal article" date="2015" name="Proc. Natl. Acad. Sci. U.S.A.">
        <title>The resurrection genome of Boea hygrometrica: A blueprint for survival of dehydration.</title>
        <authorList>
            <person name="Xiao L."/>
            <person name="Yang G."/>
            <person name="Zhang L."/>
            <person name="Yang X."/>
            <person name="Zhao S."/>
            <person name="Ji Z."/>
            <person name="Zhou Q."/>
            <person name="Hu M."/>
            <person name="Wang Y."/>
            <person name="Chen M."/>
            <person name="Xu Y."/>
            <person name="Jin H."/>
            <person name="Xiao X."/>
            <person name="Hu G."/>
            <person name="Bao F."/>
            <person name="Hu Y."/>
            <person name="Wan P."/>
            <person name="Li L."/>
            <person name="Deng X."/>
            <person name="Kuang T."/>
            <person name="Xiang C."/>
            <person name="Zhu J.K."/>
            <person name="Oliver M.J."/>
            <person name="He Y."/>
        </authorList>
    </citation>
    <scope>NUCLEOTIDE SEQUENCE [LARGE SCALE GENOMIC DNA]</scope>
    <source>
        <strain evidence="5">cv. XS01</strain>
    </source>
</reference>
<organism evidence="4 5">
    <name type="scientific">Dorcoceras hygrometricum</name>
    <dbReference type="NCBI Taxonomy" id="472368"/>
    <lineage>
        <taxon>Eukaryota</taxon>
        <taxon>Viridiplantae</taxon>
        <taxon>Streptophyta</taxon>
        <taxon>Embryophyta</taxon>
        <taxon>Tracheophyta</taxon>
        <taxon>Spermatophyta</taxon>
        <taxon>Magnoliopsida</taxon>
        <taxon>eudicotyledons</taxon>
        <taxon>Gunneridae</taxon>
        <taxon>Pentapetalae</taxon>
        <taxon>asterids</taxon>
        <taxon>lamiids</taxon>
        <taxon>Lamiales</taxon>
        <taxon>Gesneriaceae</taxon>
        <taxon>Didymocarpoideae</taxon>
        <taxon>Trichosporeae</taxon>
        <taxon>Loxocarpinae</taxon>
        <taxon>Dorcoceras</taxon>
    </lineage>
</organism>
<evidence type="ECO:0000256" key="1">
    <source>
        <dbReference type="ARBA" id="ARBA00023054"/>
    </source>
</evidence>
<accession>A0A2Z7BRX3</accession>
<evidence type="ECO:0008006" key="6">
    <source>
        <dbReference type="Google" id="ProtNLM"/>
    </source>
</evidence>
<evidence type="ECO:0000313" key="4">
    <source>
        <dbReference type="EMBL" id="KZV37134.1"/>
    </source>
</evidence>
<protein>
    <recommendedName>
        <fullName evidence="6">Hydroxyproline-rich glycoprotein family protein</fullName>
    </recommendedName>
</protein>
<dbReference type="AlphaFoldDB" id="A0A2Z7BRX3"/>
<sequence length="359" mass="40012">MCSIPSPSQPQTASRNGAPPPPPPVMSNKIKSAPPPPPPGMSLRNGSQPLTPPMAKGAVPPPPPGLGGAKNLRLVKSTSKLKRSSQMGNLYRLLKGKVEGSSVDVKVSGRKGRVGAASGGKQGMADALAEMTKRSAYFQQIEEDVKNHAESIKEVKNAISSFQTSDMEELLKFYKYVESHLEKLTDETQVLARFEDFPTKKLEALRMAAALYSKLDSITYTLQNWQIGSPVRQLLDKAESYFNKIKGEIDALERTKDEEAKKFQGHKINFDFGILVRVKELMVDLSSSCMELALKEKRDAISREKSEVKCERRNNRPEKILWRSFQFAFRVYSFAGGHDDRADRLTRELADEIETDPLQ</sequence>
<evidence type="ECO:0000256" key="2">
    <source>
        <dbReference type="SAM" id="Coils"/>
    </source>
</evidence>
<dbReference type="PANTHER" id="PTHR31342:SF16">
    <property type="entry name" value="TALIN_MIDDLE DOMAIN-CONTAINING PROTEIN"/>
    <property type="match status" value="1"/>
</dbReference>
<evidence type="ECO:0000256" key="3">
    <source>
        <dbReference type="SAM" id="MobiDB-lite"/>
    </source>
</evidence>